<keyword evidence="2" id="KW-1185">Reference proteome</keyword>
<comment type="caution">
    <text evidence="1">The sequence shown here is derived from an EMBL/GenBank/DDBJ whole genome shotgun (WGS) entry which is preliminary data.</text>
</comment>
<sequence length="28" mass="2734">MLSAGIGCSARSAQPTVAGIGYSVQPIV</sequence>
<reference evidence="1 2" key="1">
    <citation type="journal article" date="2018" name="Front. Plant Sci.">
        <title>Red Clover (Trifolium pratense) and Zigzag Clover (T. medium) - A Picture of Genomic Similarities and Differences.</title>
        <authorList>
            <person name="Dluhosova J."/>
            <person name="Istvanek J."/>
            <person name="Nedelnik J."/>
            <person name="Repkova J."/>
        </authorList>
    </citation>
    <scope>NUCLEOTIDE SEQUENCE [LARGE SCALE GENOMIC DNA]</scope>
    <source>
        <strain evidence="2">cv. 10/8</strain>
        <tissue evidence="1">Leaf</tissue>
    </source>
</reference>
<name>A0A392W7L8_9FABA</name>
<protein>
    <submittedName>
        <fullName evidence="1">Uncharacterized protein</fullName>
    </submittedName>
</protein>
<proteinExistence type="predicted"/>
<organism evidence="1 2">
    <name type="scientific">Trifolium medium</name>
    <dbReference type="NCBI Taxonomy" id="97028"/>
    <lineage>
        <taxon>Eukaryota</taxon>
        <taxon>Viridiplantae</taxon>
        <taxon>Streptophyta</taxon>
        <taxon>Embryophyta</taxon>
        <taxon>Tracheophyta</taxon>
        <taxon>Spermatophyta</taxon>
        <taxon>Magnoliopsida</taxon>
        <taxon>eudicotyledons</taxon>
        <taxon>Gunneridae</taxon>
        <taxon>Pentapetalae</taxon>
        <taxon>rosids</taxon>
        <taxon>fabids</taxon>
        <taxon>Fabales</taxon>
        <taxon>Fabaceae</taxon>
        <taxon>Papilionoideae</taxon>
        <taxon>50 kb inversion clade</taxon>
        <taxon>NPAAA clade</taxon>
        <taxon>Hologalegina</taxon>
        <taxon>IRL clade</taxon>
        <taxon>Trifolieae</taxon>
        <taxon>Trifolium</taxon>
    </lineage>
</organism>
<evidence type="ECO:0000313" key="2">
    <source>
        <dbReference type="Proteomes" id="UP000265520"/>
    </source>
</evidence>
<dbReference type="AlphaFoldDB" id="A0A392W7L8"/>
<evidence type="ECO:0000313" key="1">
    <source>
        <dbReference type="EMBL" id="MCI96296.1"/>
    </source>
</evidence>
<dbReference type="EMBL" id="LXQA011410956">
    <property type="protein sequence ID" value="MCI96296.1"/>
    <property type="molecule type" value="Genomic_DNA"/>
</dbReference>
<accession>A0A392W7L8</accession>
<dbReference type="Proteomes" id="UP000265520">
    <property type="component" value="Unassembled WGS sequence"/>
</dbReference>